<keyword evidence="4 7" id="KW-0238">DNA-binding</keyword>
<evidence type="ECO:0000256" key="2">
    <source>
        <dbReference type="ARBA" id="ARBA00023012"/>
    </source>
</evidence>
<evidence type="ECO:0000313" key="11">
    <source>
        <dbReference type="Proteomes" id="UP001564408"/>
    </source>
</evidence>
<dbReference type="PROSITE" id="PS50110">
    <property type="entry name" value="RESPONSE_REGULATORY"/>
    <property type="match status" value="1"/>
</dbReference>
<dbReference type="InterPro" id="IPR011006">
    <property type="entry name" value="CheY-like_superfamily"/>
</dbReference>
<dbReference type="Pfam" id="PF00486">
    <property type="entry name" value="Trans_reg_C"/>
    <property type="match status" value="1"/>
</dbReference>
<dbReference type="Gene3D" id="3.40.50.2300">
    <property type="match status" value="1"/>
</dbReference>
<dbReference type="SUPFAM" id="SSF46894">
    <property type="entry name" value="C-terminal effector domain of the bipartite response regulators"/>
    <property type="match status" value="1"/>
</dbReference>
<feature type="domain" description="OmpR/PhoB-type" evidence="9">
    <location>
        <begin position="144"/>
        <end position="244"/>
    </location>
</feature>
<proteinExistence type="predicted"/>
<dbReference type="RefSeq" id="WP_369667382.1">
    <property type="nucleotide sequence ID" value="NZ_JBDKXB010000014.1"/>
</dbReference>
<reference evidence="10 11" key="1">
    <citation type="submission" date="2024-05" db="EMBL/GenBank/DDBJ databases">
        <title>Genome Sequence and Characterization of the New Strain Purple Sulfur Bacterium of Genus Thioalkalicoccus.</title>
        <authorList>
            <person name="Bryantseva I.A."/>
            <person name="Kyndt J.A."/>
            <person name="Imhoff J.F."/>
        </authorList>
    </citation>
    <scope>NUCLEOTIDE SEQUENCE [LARGE SCALE GENOMIC DNA]</scope>
    <source>
        <strain evidence="10 11">Um2</strain>
    </source>
</reference>
<dbReference type="Pfam" id="PF00072">
    <property type="entry name" value="Response_reg"/>
    <property type="match status" value="1"/>
</dbReference>
<evidence type="ECO:0000256" key="3">
    <source>
        <dbReference type="ARBA" id="ARBA00023015"/>
    </source>
</evidence>
<feature type="DNA-binding region" description="OmpR/PhoB-type" evidence="7">
    <location>
        <begin position="144"/>
        <end position="244"/>
    </location>
</feature>
<dbReference type="PANTHER" id="PTHR48111">
    <property type="entry name" value="REGULATOR OF RPOS"/>
    <property type="match status" value="1"/>
</dbReference>
<dbReference type="InterPro" id="IPR001789">
    <property type="entry name" value="Sig_transdc_resp-reg_receiver"/>
</dbReference>
<evidence type="ECO:0000259" key="9">
    <source>
        <dbReference type="PROSITE" id="PS51755"/>
    </source>
</evidence>
<dbReference type="InterPro" id="IPR016032">
    <property type="entry name" value="Sig_transdc_resp-reg_C-effctor"/>
</dbReference>
<dbReference type="PANTHER" id="PTHR48111:SF4">
    <property type="entry name" value="DNA-BINDING DUAL TRANSCRIPTIONAL REGULATOR OMPR"/>
    <property type="match status" value="1"/>
</dbReference>
<dbReference type="InterPro" id="IPR036388">
    <property type="entry name" value="WH-like_DNA-bd_sf"/>
</dbReference>
<accession>A0ABV4BEN1</accession>
<keyword evidence="5" id="KW-0804">Transcription</keyword>
<dbReference type="SUPFAM" id="SSF52172">
    <property type="entry name" value="CheY-like"/>
    <property type="match status" value="1"/>
</dbReference>
<evidence type="ECO:0000313" key="10">
    <source>
        <dbReference type="EMBL" id="MEY6432996.1"/>
    </source>
</evidence>
<gene>
    <name evidence="10" type="ORF">ABC977_11325</name>
</gene>
<comment type="caution">
    <text evidence="10">The sequence shown here is derived from an EMBL/GenBank/DDBJ whole genome shotgun (WGS) entry which is preliminary data.</text>
</comment>
<dbReference type="Gene3D" id="1.10.10.10">
    <property type="entry name" value="Winged helix-like DNA-binding domain superfamily/Winged helix DNA-binding domain"/>
    <property type="match status" value="1"/>
</dbReference>
<protein>
    <submittedName>
        <fullName evidence="10">Response regulator</fullName>
    </submittedName>
</protein>
<dbReference type="EMBL" id="JBDKXB010000014">
    <property type="protein sequence ID" value="MEY6432996.1"/>
    <property type="molecule type" value="Genomic_DNA"/>
</dbReference>
<evidence type="ECO:0000256" key="5">
    <source>
        <dbReference type="ARBA" id="ARBA00023163"/>
    </source>
</evidence>
<dbReference type="SMART" id="SM00448">
    <property type="entry name" value="REC"/>
    <property type="match status" value="1"/>
</dbReference>
<keyword evidence="2" id="KW-0902">Two-component regulatory system</keyword>
<dbReference type="CDD" id="cd00383">
    <property type="entry name" value="trans_reg_C"/>
    <property type="match status" value="1"/>
</dbReference>
<feature type="domain" description="Response regulatory" evidence="8">
    <location>
        <begin position="10"/>
        <end position="123"/>
    </location>
</feature>
<dbReference type="Proteomes" id="UP001564408">
    <property type="component" value="Unassembled WGS sequence"/>
</dbReference>
<dbReference type="InterPro" id="IPR001867">
    <property type="entry name" value="OmpR/PhoB-type_DNA-bd"/>
</dbReference>
<keyword evidence="11" id="KW-1185">Reference proteome</keyword>
<name>A0ABV4BEN1_9GAMM</name>
<evidence type="ECO:0000256" key="7">
    <source>
        <dbReference type="PROSITE-ProRule" id="PRU01091"/>
    </source>
</evidence>
<dbReference type="PROSITE" id="PS51755">
    <property type="entry name" value="OMPR_PHOB"/>
    <property type="match status" value="1"/>
</dbReference>
<keyword evidence="1 6" id="KW-0597">Phosphoprotein</keyword>
<keyword evidence="3" id="KW-0805">Transcription regulation</keyword>
<evidence type="ECO:0000256" key="1">
    <source>
        <dbReference type="ARBA" id="ARBA00022553"/>
    </source>
</evidence>
<organism evidence="10 11">
    <name type="scientific">Thioalkalicoccus limnaeus</name>
    <dbReference type="NCBI Taxonomy" id="120681"/>
    <lineage>
        <taxon>Bacteria</taxon>
        <taxon>Pseudomonadati</taxon>
        <taxon>Pseudomonadota</taxon>
        <taxon>Gammaproteobacteria</taxon>
        <taxon>Chromatiales</taxon>
        <taxon>Chromatiaceae</taxon>
        <taxon>Thioalkalicoccus</taxon>
    </lineage>
</organism>
<evidence type="ECO:0000259" key="8">
    <source>
        <dbReference type="PROSITE" id="PS50110"/>
    </source>
</evidence>
<evidence type="ECO:0000256" key="6">
    <source>
        <dbReference type="PROSITE-ProRule" id="PRU00169"/>
    </source>
</evidence>
<evidence type="ECO:0000256" key="4">
    <source>
        <dbReference type="ARBA" id="ARBA00023125"/>
    </source>
</evidence>
<dbReference type="InterPro" id="IPR039420">
    <property type="entry name" value="WalR-like"/>
</dbReference>
<dbReference type="Gene3D" id="6.10.250.690">
    <property type="match status" value="1"/>
</dbReference>
<dbReference type="SMART" id="SM00862">
    <property type="entry name" value="Trans_reg_C"/>
    <property type="match status" value="1"/>
</dbReference>
<feature type="modified residue" description="4-aspartylphosphate" evidence="6">
    <location>
        <position position="59"/>
    </location>
</feature>
<sequence>MNDTPLLSPLVLVVDDDPGVRDLIEDYLSGQGYQVLCAADAVTARGLLESQSPEVALLDVGLPGEDGLALARFIRERLDIGIIMVSGAGETLDRIIGLEIGADDYVAKPFDPRELKARIKGVCRRYRRGAPSTSGETPPIETETRRVLLGRCQLDLDTRQLFDAEGRELPLSSTDFELLKMFVERPNRPLTRDQILSITQNRDWSPFDRSIDIRIARLRRKIEPDPEHPTSIRTLRGHGYMFVPAKAGESVGSP</sequence>